<dbReference type="Pfam" id="PF00662">
    <property type="entry name" value="Proton_antipo_N"/>
    <property type="match status" value="1"/>
</dbReference>
<feature type="transmembrane region" description="Helical" evidence="11">
    <location>
        <begin position="731"/>
        <end position="750"/>
    </location>
</feature>
<evidence type="ECO:0000256" key="7">
    <source>
        <dbReference type="ARBA" id="ARBA00023065"/>
    </source>
</evidence>
<accession>A0A6L9SBV5</accession>
<evidence type="ECO:0000256" key="4">
    <source>
        <dbReference type="ARBA" id="ARBA00022475"/>
    </source>
</evidence>
<keyword evidence="5 9" id="KW-0812">Transmembrane</keyword>
<evidence type="ECO:0000256" key="2">
    <source>
        <dbReference type="ARBA" id="ARBA00022448"/>
    </source>
</evidence>
<dbReference type="PANTHER" id="PTHR43373:SF1">
    <property type="entry name" value="NA(+)_H(+) ANTIPORTER SUBUNIT A"/>
    <property type="match status" value="1"/>
</dbReference>
<dbReference type="InterPro" id="IPR025383">
    <property type="entry name" value="MrpA_C/MbhD"/>
</dbReference>
<gene>
    <name evidence="16" type="ORF">G1H10_17680</name>
</gene>
<feature type="transmembrane region" description="Helical" evidence="11">
    <location>
        <begin position="129"/>
        <end position="148"/>
    </location>
</feature>
<feature type="domain" description="MrpA C-terminal/MbhE" evidence="15">
    <location>
        <begin position="671"/>
        <end position="748"/>
    </location>
</feature>
<keyword evidence="2" id="KW-0813">Transport</keyword>
<dbReference type="InterPro" id="IPR001516">
    <property type="entry name" value="Proton_antipo_N"/>
</dbReference>
<dbReference type="InterPro" id="IPR001750">
    <property type="entry name" value="ND/Mrp_TM"/>
</dbReference>
<evidence type="ECO:0000256" key="1">
    <source>
        <dbReference type="ARBA" id="ARBA00004651"/>
    </source>
</evidence>
<feature type="transmembrane region" description="Helical" evidence="11">
    <location>
        <begin position="160"/>
        <end position="179"/>
    </location>
</feature>
<feature type="transmembrane region" description="Helical" evidence="11">
    <location>
        <begin position="442"/>
        <end position="463"/>
    </location>
</feature>
<keyword evidence="17" id="KW-1185">Reference proteome</keyword>
<feature type="transmembrane region" description="Helical" evidence="11">
    <location>
        <begin position="676"/>
        <end position="694"/>
    </location>
</feature>
<evidence type="ECO:0000256" key="6">
    <source>
        <dbReference type="ARBA" id="ARBA00022989"/>
    </source>
</evidence>
<proteinExistence type="predicted"/>
<dbReference type="Pfam" id="PF20501">
    <property type="entry name" value="MbhE"/>
    <property type="match status" value="1"/>
</dbReference>
<dbReference type="AlphaFoldDB" id="A0A6L9SBV5"/>
<comment type="subcellular location">
    <subcellularLocation>
        <location evidence="1">Cell membrane</location>
        <topology evidence="1">Multi-pass membrane protein</topology>
    </subcellularLocation>
    <subcellularLocation>
        <location evidence="9">Membrane</location>
        <topology evidence="9">Multi-pass membrane protein</topology>
    </subcellularLocation>
</comment>
<dbReference type="PRINTS" id="PR01434">
    <property type="entry name" value="NADHDHGNASE5"/>
</dbReference>
<dbReference type="GO" id="GO:0005886">
    <property type="term" value="C:plasma membrane"/>
    <property type="evidence" value="ECO:0007669"/>
    <property type="project" value="UniProtKB-SubCell"/>
</dbReference>
<feature type="domain" description="NADH-Ubiquinone oxidoreductase (complex I) chain 5 N-terminal" evidence="13">
    <location>
        <begin position="63"/>
        <end position="107"/>
    </location>
</feature>
<evidence type="ECO:0000313" key="16">
    <source>
        <dbReference type="EMBL" id="NEE02008.1"/>
    </source>
</evidence>
<sequence length="791" mass="82122">MVALLALHLLAAVAVWRLSRHIGARSALIGAIAPAVTLGWLLYQAPDVLDGRPTATTMTWAPELGLSLPLRLDGLALLTAMVIAAVGMLVLQYSRHYLAGRHDGLARLLVVLVLFAGSMLGLVLADHVLALYVFWELTTVCSFLLIGAADRESRRAAMQALVVTSGGGFAMLLGLLMLGEQAGDYRISAILAAPPSGPWVEAALVLILVSAVAKSAQVPLTGWLSAAMVAPTPVSAYLHAAAMVKAGVYLVARFAPAFEATAAWRPIVIVVGLTTLIGSGWWALTQHDLKRLLAFGTASQLGLMFVLLGAGTRTAALAGATMLLAHAAFKSTLFLVVGAIEHEAGTRDRRDLSGVRHTAPALVAVAAVACVSMAGLPPTLGYLGKEAAYEAFVEPYPAGEWILAGMVAGSALTVAYTLRFLASLLVDRDADRFPARAPGPGFTAAPAVLSGAGLALGLAPPVADDLARLHARAYSATADTHYELALWHGFTPALALSVVTVALGVAVFMATHVLVPRARSFGGTVAVSDRASTASAALASAIRTAITRTHTGSLPRYTAIVLLSVLVVPTAAMLADDVSLASIRLWDRTSQGLVGAATIAACIAAAAIRHRITAILLVSAVGYLVAVLFAIHGAPELALTQVLVETLTVLVILLVLRRSSERAAASPPLRQSGRAAVALAVGAAMTVVALAVTSNHTPSRVVDDFFTATEEAGASNVVNTVLTDVRALDTIGEVTVLTVTATGVVSLVLVRRRTGGPPRPTDTRHNDTRHSGTRHSGTRHSDDDATSAEER</sequence>
<feature type="compositionally biased region" description="Basic and acidic residues" evidence="10">
    <location>
        <begin position="761"/>
        <end position="770"/>
    </location>
</feature>
<feature type="transmembrane region" description="Helical" evidence="11">
    <location>
        <begin position="557"/>
        <end position="575"/>
    </location>
</feature>
<feature type="domain" description="NADH:quinone oxidoreductase/Mrp antiporter transmembrane" evidence="12">
    <location>
        <begin position="125"/>
        <end position="394"/>
    </location>
</feature>
<evidence type="ECO:0000256" key="11">
    <source>
        <dbReference type="SAM" id="Phobius"/>
    </source>
</evidence>
<keyword evidence="3" id="KW-0050">Antiport</keyword>
<name>A0A6L9SBV5_9ACTN</name>
<feature type="transmembrane region" description="Helical" evidence="11">
    <location>
        <begin position="615"/>
        <end position="632"/>
    </location>
</feature>
<evidence type="ECO:0000256" key="5">
    <source>
        <dbReference type="ARBA" id="ARBA00022692"/>
    </source>
</evidence>
<dbReference type="RefSeq" id="WP_163740176.1">
    <property type="nucleotide sequence ID" value="NZ_JAAGOA010000012.1"/>
</dbReference>
<evidence type="ECO:0000256" key="3">
    <source>
        <dbReference type="ARBA" id="ARBA00022449"/>
    </source>
</evidence>
<dbReference type="Pfam" id="PF00361">
    <property type="entry name" value="Proton_antipo_M"/>
    <property type="match status" value="1"/>
</dbReference>
<dbReference type="Pfam" id="PF13244">
    <property type="entry name" value="MbhD"/>
    <property type="match status" value="1"/>
</dbReference>
<evidence type="ECO:0000259" key="13">
    <source>
        <dbReference type="Pfam" id="PF00662"/>
    </source>
</evidence>
<feature type="transmembrane region" description="Helical" evidence="11">
    <location>
        <begin position="401"/>
        <end position="421"/>
    </location>
</feature>
<feature type="transmembrane region" description="Helical" evidence="11">
    <location>
        <begin position="361"/>
        <end position="381"/>
    </location>
</feature>
<feature type="transmembrane region" description="Helical" evidence="11">
    <location>
        <begin position="267"/>
        <end position="285"/>
    </location>
</feature>
<keyword evidence="6 11" id="KW-1133">Transmembrane helix</keyword>
<evidence type="ECO:0000259" key="15">
    <source>
        <dbReference type="Pfam" id="PF20501"/>
    </source>
</evidence>
<dbReference type="InterPro" id="IPR050616">
    <property type="entry name" value="CPA3_Na-H_Antiporter_A"/>
</dbReference>
<feature type="transmembrane region" description="Helical" evidence="11">
    <location>
        <begin position="316"/>
        <end position="340"/>
    </location>
</feature>
<feature type="transmembrane region" description="Helical" evidence="11">
    <location>
        <begin position="105"/>
        <end position="123"/>
    </location>
</feature>
<feature type="transmembrane region" description="Helical" evidence="11">
    <location>
        <begin position="638"/>
        <end position="656"/>
    </location>
</feature>
<dbReference type="GO" id="GO:0015297">
    <property type="term" value="F:antiporter activity"/>
    <property type="evidence" value="ECO:0007669"/>
    <property type="project" value="UniProtKB-KW"/>
</dbReference>
<feature type="transmembrane region" description="Helical" evidence="11">
    <location>
        <begin position="292"/>
        <end position="310"/>
    </location>
</feature>
<feature type="compositionally biased region" description="Basic and acidic residues" evidence="10">
    <location>
        <begin position="779"/>
        <end position="791"/>
    </location>
</feature>
<evidence type="ECO:0000256" key="8">
    <source>
        <dbReference type="ARBA" id="ARBA00023136"/>
    </source>
</evidence>
<feature type="region of interest" description="Disordered" evidence="10">
    <location>
        <begin position="751"/>
        <end position="791"/>
    </location>
</feature>
<dbReference type="PANTHER" id="PTHR43373">
    <property type="entry name" value="NA(+)/H(+) ANTIPORTER SUBUNIT"/>
    <property type="match status" value="1"/>
</dbReference>
<keyword evidence="7" id="KW-0406">Ion transport</keyword>
<keyword evidence="4" id="KW-1003">Cell membrane</keyword>
<protein>
    <submittedName>
        <fullName evidence="16">DUF4040 domain-containing protein</fullName>
    </submittedName>
</protein>
<dbReference type="GO" id="GO:0006811">
    <property type="term" value="P:monoatomic ion transport"/>
    <property type="evidence" value="ECO:0007669"/>
    <property type="project" value="UniProtKB-KW"/>
</dbReference>
<feature type="transmembrane region" description="Helical" evidence="11">
    <location>
        <begin position="590"/>
        <end position="608"/>
    </location>
</feature>
<evidence type="ECO:0000256" key="10">
    <source>
        <dbReference type="SAM" id="MobiDB-lite"/>
    </source>
</evidence>
<dbReference type="InterPro" id="IPR046806">
    <property type="entry name" value="MrpA_C/MbhE"/>
</dbReference>
<evidence type="ECO:0000259" key="14">
    <source>
        <dbReference type="Pfam" id="PF13244"/>
    </source>
</evidence>
<evidence type="ECO:0000259" key="12">
    <source>
        <dbReference type="Pfam" id="PF00361"/>
    </source>
</evidence>
<reference evidence="16 17" key="1">
    <citation type="submission" date="2020-02" db="EMBL/GenBank/DDBJ databases">
        <authorList>
            <person name="Li X.-J."/>
            <person name="Han X.-M."/>
        </authorList>
    </citation>
    <scope>NUCLEOTIDE SEQUENCE [LARGE SCALE GENOMIC DNA]</scope>
    <source>
        <strain evidence="16 17">CCTCC AB 2017055</strain>
    </source>
</reference>
<feature type="transmembrane region" description="Helical" evidence="11">
    <location>
        <begin position="74"/>
        <end position="93"/>
    </location>
</feature>
<dbReference type="Proteomes" id="UP000475214">
    <property type="component" value="Unassembled WGS sequence"/>
</dbReference>
<comment type="caution">
    <text evidence="16">The sequence shown here is derived from an EMBL/GenBank/DDBJ whole genome shotgun (WGS) entry which is preliminary data.</text>
</comment>
<evidence type="ECO:0000256" key="9">
    <source>
        <dbReference type="RuleBase" id="RU000320"/>
    </source>
</evidence>
<feature type="transmembrane region" description="Helical" evidence="11">
    <location>
        <begin position="199"/>
        <end position="224"/>
    </location>
</feature>
<dbReference type="EMBL" id="JAAGOA010000012">
    <property type="protein sequence ID" value="NEE02008.1"/>
    <property type="molecule type" value="Genomic_DNA"/>
</dbReference>
<keyword evidence="8 11" id="KW-0472">Membrane</keyword>
<organism evidence="16 17">
    <name type="scientific">Phytoactinopolyspora halotolerans</name>
    <dbReference type="NCBI Taxonomy" id="1981512"/>
    <lineage>
        <taxon>Bacteria</taxon>
        <taxon>Bacillati</taxon>
        <taxon>Actinomycetota</taxon>
        <taxon>Actinomycetes</taxon>
        <taxon>Jiangellales</taxon>
        <taxon>Jiangellaceae</taxon>
        <taxon>Phytoactinopolyspora</taxon>
    </lineage>
</organism>
<feature type="domain" description="MrpA C-terminal/MbhD" evidence="14">
    <location>
        <begin position="598"/>
        <end position="659"/>
    </location>
</feature>
<feature type="transmembrane region" description="Helical" evidence="11">
    <location>
        <begin position="493"/>
        <end position="515"/>
    </location>
</feature>
<evidence type="ECO:0000313" key="17">
    <source>
        <dbReference type="Proteomes" id="UP000475214"/>
    </source>
</evidence>